<name>A0A7J5TRU4_9BACT</name>
<dbReference type="AlphaFoldDB" id="A0A7J5TRU4"/>
<sequence length="190" mass="19660">MITWLIGFGQVFAQTNFTYDAAGNRLTKAVIGQAAVASLSGSQTVSSGQPASLTIALTGVPPWSLTVVGSSPIVFSGIATSPFICTVTPASSTTYTLSSVQNSCGPGTLSGTAYVAVLIGNCTVMFTVKDGLWSDPTVWSCNRVPISTDPVTLNHAVTIPINYVGTAQRVLYSSGARLLYGLGSLLRIGF</sequence>
<gene>
    <name evidence="1" type="ORF">F5984_26230</name>
</gene>
<organism evidence="1 2">
    <name type="scientific">Rudanella paleaurantiibacter</name>
    <dbReference type="NCBI Taxonomy" id="2614655"/>
    <lineage>
        <taxon>Bacteria</taxon>
        <taxon>Pseudomonadati</taxon>
        <taxon>Bacteroidota</taxon>
        <taxon>Cytophagia</taxon>
        <taxon>Cytophagales</taxon>
        <taxon>Cytophagaceae</taxon>
        <taxon>Rudanella</taxon>
    </lineage>
</organism>
<proteinExistence type="predicted"/>
<evidence type="ECO:0000313" key="2">
    <source>
        <dbReference type="Proteomes" id="UP000488299"/>
    </source>
</evidence>
<protein>
    <submittedName>
        <fullName evidence="1">Uncharacterized protein</fullName>
    </submittedName>
</protein>
<dbReference type="Proteomes" id="UP000488299">
    <property type="component" value="Unassembled WGS sequence"/>
</dbReference>
<comment type="caution">
    <text evidence="1">The sequence shown here is derived from an EMBL/GenBank/DDBJ whole genome shotgun (WGS) entry which is preliminary data.</text>
</comment>
<dbReference type="EMBL" id="WELI01000024">
    <property type="protein sequence ID" value="KAB7725381.1"/>
    <property type="molecule type" value="Genomic_DNA"/>
</dbReference>
<accession>A0A7J5TRU4</accession>
<evidence type="ECO:0000313" key="1">
    <source>
        <dbReference type="EMBL" id="KAB7725381.1"/>
    </source>
</evidence>
<reference evidence="1 2" key="1">
    <citation type="submission" date="2019-10" db="EMBL/GenBank/DDBJ databases">
        <title>Rudanella paleaurantiibacter sp. nov., isolated from sludge.</title>
        <authorList>
            <person name="Xu S.Q."/>
        </authorList>
    </citation>
    <scope>NUCLEOTIDE SEQUENCE [LARGE SCALE GENOMIC DNA]</scope>
    <source>
        <strain evidence="1 2">HX-22-17</strain>
    </source>
</reference>
<keyword evidence="2" id="KW-1185">Reference proteome</keyword>